<dbReference type="Pfam" id="PF01135">
    <property type="entry name" value="PCMT"/>
    <property type="match status" value="1"/>
</dbReference>
<keyword evidence="6 13" id="KW-0489">Methyltransferase</keyword>
<dbReference type="GO" id="GO:0032259">
    <property type="term" value="P:methylation"/>
    <property type="evidence" value="ECO:0007669"/>
    <property type="project" value="UniProtKB-KW"/>
</dbReference>
<dbReference type="GO" id="GO:0008168">
    <property type="term" value="F:methyltransferase activity"/>
    <property type="evidence" value="ECO:0007669"/>
    <property type="project" value="UniProtKB-KW"/>
</dbReference>
<evidence type="ECO:0000256" key="3">
    <source>
        <dbReference type="ARBA" id="ARBA00011890"/>
    </source>
</evidence>
<dbReference type="PANTHER" id="PTHR11579:SF0">
    <property type="entry name" value="PROTEIN-L-ISOASPARTATE(D-ASPARTATE) O-METHYLTRANSFERASE"/>
    <property type="match status" value="1"/>
</dbReference>
<dbReference type="CDD" id="cd02440">
    <property type="entry name" value="AdoMet_MTases"/>
    <property type="match status" value="1"/>
</dbReference>
<dbReference type="PANTHER" id="PTHR11579">
    <property type="entry name" value="PROTEIN-L-ISOASPARTATE O-METHYLTRANSFERASE"/>
    <property type="match status" value="1"/>
</dbReference>
<dbReference type="EMBL" id="JBHSIT010000011">
    <property type="protein sequence ID" value="MFC4912298.1"/>
    <property type="molecule type" value="Genomic_DNA"/>
</dbReference>
<dbReference type="InterPro" id="IPR029063">
    <property type="entry name" value="SAM-dependent_MTases_sf"/>
</dbReference>
<dbReference type="Proteomes" id="UP001595872">
    <property type="component" value="Unassembled WGS sequence"/>
</dbReference>
<evidence type="ECO:0000256" key="2">
    <source>
        <dbReference type="ARBA" id="ARBA00005369"/>
    </source>
</evidence>
<proteinExistence type="inferred from homology"/>
<organism evidence="13 14">
    <name type="scientific">Actinomadura gamaensis</name>
    <dbReference type="NCBI Taxonomy" id="1763541"/>
    <lineage>
        <taxon>Bacteria</taxon>
        <taxon>Bacillati</taxon>
        <taxon>Actinomycetota</taxon>
        <taxon>Actinomycetes</taxon>
        <taxon>Streptosporangiales</taxon>
        <taxon>Thermomonosporaceae</taxon>
        <taxon>Actinomadura</taxon>
    </lineage>
</organism>
<keyword evidence="7" id="KW-0808">Transferase</keyword>
<sequence length="270" mass="29027">MSADTLHPDTRRDALVQNLIDSGDLRTPAVQAAVRPVPRHLFLPTVPVTDAYAYADQIVVTKRDTDGAALSSASQPTIIVRMLEQAQPQPGWRVLEIGAGTGYNAVLLRALVGDTGQVTTIDIYDDVVDQARRNLAAAGYHHVLVLQQDGALGAPDRAPFDLIVVTAGAWDIPAAWWAQLAPHARVVVPLRWRGLTRSLALRRHPATPTRPAALTAESMHLCGFIPMIGTSDGERTIPLADDVSLLADRDQDPGNLDGVLTPHQPRSGPV</sequence>
<feature type="region of interest" description="Disordered" evidence="12">
    <location>
        <begin position="251"/>
        <end position="270"/>
    </location>
</feature>
<keyword evidence="5" id="KW-0963">Cytoplasm</keyword>
<evidence type="ECO:0000256" key="6">
    <source>
        <dbReference type="ARBA" id="ARBA00022603"/>
    </source>
</evidence>
<evidence type="ECO:0000313" key="13">
    <source>
        <dbReference type="EMBL" id="MFC4912298.1"/>
    </source>
</evidence>
<evidence type="ECO:0000256" key="1">
    <source>
        <dbReference type="ARBA" id="ARBA00004496"/>
    </source>
</evidence>
<reference evidence="14" key="1">
    <citation type="journal article" date="2019" name="Int. J. Syst. Evol. Microbiol.">
        <title>The Global Catalogue of Microorganisms (GCM) 10K type strain sequencing project: providing services to taxonomists for standard genome sequencing and annotation.</title>
        <authorList>
            <consortium name="The Broad Institute Genomics Platform"/>
            <consortium name="The Broad Institute Genome Sequencing Center for Infectious Disease"/>
            <person name="Wu L."/>
            <person name="Ma J."/>
        </authorList>
    </citation>
    <scope>NUCLEOTIDE SEQUENCE [LARGE SCALE GENOMIC DNA]</scope>
    <source>
        <strain evidence="14">KLKA75</strain>
    </source>
</reference>
<protein>
    <recommendedName>
        <fullName evidence="4">Protein-L-isoaspartate O-methyltransferase</fullName>
        <ecNumber evidence="3">2.1.1.77</ecNumber>
    </recommendedName>
    <alternativeName>
        <fullName evidence="11">L-isoaspartyl protein carboxyl methyltransferase</fullName>
    </alternativeName>
    <alternativeName>
        <fullName evidence="9">Protein L-isoaspartyl methyltransferase</fullName>
    </alternativeName>
    <alternativeName>
        <fullName evidence="10">Protein-beta-aspartate methyltransferase</fullName>
    </alternativeName>
</protein>
<comment type="subcellular location">
    <subcellularLocation>
        <location evidence="1">Cytoplasm</location>
    </subcellularLocation>
</comment>
<gene>
    <name evidence="13" type="ORF">ACFPCY_33710</name>
</gene>
<evidence type="ECO:0000256" key="11">
    <source>
        <dbReference type="ARBA" id="ARBA00031350"/>
    </source>
</evidence>
<accession>A0ABV9U8R4</accession>
<evidence type="ECO:0000256" key="9">
    <source>
        <dbReference type="ARBA" id="ARBA00030757"/>
    </source>
</evidence>
<dbReference type="InterPro" id="IPR000682">
    <property type="entry name" value="PCMT"/>
</dbReference>
<comment type="similarity">
    <text evidence="2">Belongs to the methyltransferase superfamily. L-isoaspartyl/D-aspartyl protein methyltransferase family.</text>
</comment>
<evidence type="ECO:0000256" key="12">
    <source>
        <dbReference type="SAM" id="MobiDB-lite"/>
    </source>
</evidence>
<evidence type="ECO:0000256" key="8">
    <source>
        <dbReference type="ARBA" id="ARBA00022691"/>
    </source>
</evidence>
<dbReference type="EC" id="2.1.1.77" evidence="3"/>
<dbReference type="SUPFAM" id="SSF53335">
    <property type="entry name" value="S-adenosyl-L-methionine-dependent methyltransferases"/>
    <property type="match status" value="1"/>
</dbReference>
<dbReference type="RefSeq" id="WP_378262053.1">
    <property type="nucleotide sequence ID" value="NZ_JBHSIT010000011.1"/>
</dbReference>
<comment type="caution">
    <text evidence="13">The sequence shown here is derived from an EMBL/GenBank/DDBJ whole genome shotgun (WGS) entry which is preliminary data.</text>
</comment>
<evidence type="ECO:0000256" key="5">
    <source>
        <dbReference type="ARBA" id="ARBA00022490"/>
    </source>
</evidence>
<evidence type="ECO:0000256" key="10">
    <source>
        <dbReference type="ARBA" id="ARBA00031323"/>
    </source>
</evidence>
<keyword evidence="8" id="KW-0949">S-adenosyl-L-methionine</keyword>
<keyword evidence="14" id="KW-1185">Reference proteome</keyword>
<evidence type="ECO:0000256" key="7">
    <source>
        <dbReference type="ARBA" id="ARBA00022679"/>
    </source>
</evidence>
<name>A0ABV9U8R4_9ACTN</name>
<evidence type="ECO:0000256" key="4">
    <source>
        <dbReference type="ARBA" id="ARBA00013346"/>
    </source>
</evidence>
<evidence type="ECO:0000313" key="14">
    <source>
        <dbReference type="Proteomes" id="UP001595872"/>
    </source>
</evidence>
<dbReference type="Gene3D" id="3.40.50.150">
    <property type="entry name" value="Vaccinia Virus protein VP39"/>
    <property type="match status" value="1"/>
</dbReference>